<keyword evidence="1" id="KW-0732">Signal</keyword>
<evidence type="ECO:0000313" key="3">
    <source>
        <dbReference type="Proteomes" id="UP001447857"/>
    </source>
</evidence>
<sequence>MKNFAYKITLLLTLVFAASSCTEQYVFQNNDFESALVVEGTITNELKNQTIRLSQVYQLEESGPKLEKGASVSVSDDQGNVYQFEEKDTLYSSITPFKAEPGKKYQLKIRTSAGKNYTSDEQVLTTETKIDNITATATTFNGQRGAQINVNSFDPSNTSKYYRYEYVETYKIEAPLWSPFETNVIDVPAVPANPDEDFPGSPAREDIIISLRKYETQTCYSTKKSNEIILNNTNSLSEDRVNFPVRFISNQNYIITHRYTIFVKQYVQNLAAYTYYKTLKDLSSSGGVLSPKQPGFFYGNIKSVDNPDEKVIGFFEVSSVSSERIFFNYSDLFPNEPLPPYYESDCYIREYTDCLGDPPCSGTQLRSAIRGRGIVYLSSSGLKYFMVKAPCGDCTTFSSNIVPPFWVE</sequence>
<protein>
    <submittedName>
        <fullName evidence="2">DUF4249 domain-containing protein</fullName>
    </submittedName>
</protein>
<organism evidence="2 3">
    <name type="scientific">Flavobacterium ginsenosidimutans</name>
    <dbReference type="NCBI Taxonomy" id="687844"/>
    <lineage>
        <taxon>Bacteria</taxon>
        <taxon>Pseudomonadati</taxon>
        <taxon>Bacteroidota</taxon>
        <taxon>Flavobacteriia</taxon>
        <taxon>Flavobacteriales</taxon>
        <taxon>Flavobacteriaceae</taxon>
        <taxon>Flavobacterium</taxon>
    </lineage>
</organism>
<keyword evidence="3" id="KW-1185">Reference proteome</keyword>
<dbReference type="PROSITE" id="PS51257">
    <property type="entry name" value="PROKAR_LIPOPROTEIN"/>
    <property type="match status" value="1"/>
</dbReference>
<dbReference type="EMBL" id="CP147988">
    <property type="protein sequence ID" value="WXK51510.1"/>
    <property type="molecule type" value="Genomic_DNA"/>
</dbReference>
<name>A0ABZ2QAN7_9FLAO</name>
<dbReference type="Pfam" id="PF14054">
    <property type="entry name" value="DUF4249"/>
    <property type="match status" value="1"/>
</dbReference>
<feature type="signal peptide" evidence="1">
    <location>
        <begin position="1"/>
        <end position="17"/>
    </location>
</feature>
<dbReference type="InterPro" id="IPR025345">
    <property type="entry name" value="DUF4249"/>
</dbReference>
<dbReference type="RefSeq" id="WP_338841462.1">
    <property type="nucleotide sequence ID" value="NZ_CP147988.1"/>
</dbReference>
<evidence type="ECO:0000256" key="1">
    <source>
        <dbReference type="SAM" id="SignalP"/>
    </source>
</evidence>
<gene>
    <name evidence="2" type="ORF">V6624_07690</name>
</gene>
<proteinExistence type="predicted"/>
<evidence type="ECO:0000313" key="2">
    <source>
        <dbReference type="EMBL" id="WXK51510.1"/>
    </source>
</evidence>
<accession>A0ABZ2QAN7</accession>
<dbReference type="Proteomes" id="UP001447857">
    <property type="component" value="Chromosome"/>
</dbReference>
<feature type="chain" id="PRO_5046449617" evidence="1">
    <location>
        <begin position="18"/>
        <end position="408"/>
    </location>
</feature>
<reference evidence="2 3" key="1">
    <citation type="submission" date="2024-02" db="EMBL/GenBank/DDBJ databases">
        <title>complete genome of Flavobacterium ginsenosidimutans Str. YTB16.</title>
        <authorList>
            <person name="Wang Q."/>
        </authorList>
    </citation>
    <scope>NUCLEOTIDE SEQUENCE [LARGE SCALE GENOMIC DNA]</scope>
    <source>
        <strain evidence="2 3">YTB16</strain>
    </source>
</reference>